<keyword evidence="2" id="KW-1185">Reference proteome</keyword>
<name>A0AAV4RTG6_CAEEX</name>
<accession>A0AAV4RTG6</accession>
<organism evidence="1 2">
    <name type="scientific">Caerostris extrusa</name>
    <name type="common">Bark spider</name>
    <name type="synonym">Caerostris bankana</name>
    <dbReference type="NCBI Taxonomy" id="172846"/>
    <lineage>
        <taxon>Eukaryota</taxon>
        <taxon>Metazoa</taxon>
        <taxon>Ecdysozoa</taxon>
        <taxon>Arthropoda</taxon>
        <taxon>Chelicerata</taxon>
        <taxon>Arachnida</taxon>
        <taxon>Araneae</taxon>
        <taxon>Araneomorphae</taxon>
        <taxon>Entelegynae</taxon>
        <taxon>Araneoidea</taxon>
        <taxon>Araneidae</taxon>
        <taxon>Caerostris</taxon>
    </lineage>
</organism>
<dbReference type="Proteomes" id="UP001054945">
    <property type="component" value="Unassembled WGS sequence"/>
</dbReference>
<gene>
    <name evidence="1" type="primary">AVEN_13140_1</name>
    <name evidence="1" type="ORF">CEXT_691</name>
</gene>
<comment type="caution">
    <text evidence="1">The sequence shown here is derived from an EMBL/GenBank/DDBJ whole genome shotgun (WGS) entry which is preliminary data.</text>
</comment>
<sequence length="140" mass="16015">MQYQLALNLVNLRLTKQKRGLKEADTELKMLKDVLDVVEDSVVTATCIYILKTSIERREAEIYALTKVLKTTETGSRNLEVTEDDLEKYLTQFCGLNDVEPEARPEVPQIEAEAEDPDVLFDEQVAVEGKSRQDILKREQ</sequence>
<dbReference type="AlphaFoldDB" id="A0AAV4RTG6"/>
<proteinExistence type="predicted"/>
<protein>
    <submittedName>
        <fullName evidence="1">Uncharacterized protein</fullName>
    </submittedName>
</protein>
<dbReference type="EMBL" id="BPLR01008369">
    <property type="protein sequence ID" value="GIY24241.1"/>
    <property type="molecule type" value="Genomic_DNA"/>
</dbReference>
<evidence type="ECO:0000313" key="2">
    <source>
        <dbReference type="Proteomes" id="UP001054945"/>
    </source>
</evidence>
<reference evidence="1 2" key="1">
    <citation type="submission" date="2021-06" db="EMBL/GenBank/DDBJ databases">
        <title>Caerostris extrusa draft genome.</title>
        <authorList>
            <person name="Kono N."/>
            <person name="Arakawa K."/>
        </authorList>
    </citation>
    <scope>NUCLEOTIDE SEQUENCE [LARGE SCALE GENOMIC DNA]</scope>
</reference>
<evidence type="ECO:0000313" key="1">
    <source>
        <dbReference type="EMBL" id="GIY24241.1"/>
    </source>
</evidence>